<dbReference type="InterPro" id="IPR041347">
    <property type="entry name" value="MftR_C"/>
</dbReference>
<evidence type="ECO:0000313" key="7">
    <source>
        <dbReference type="EMBL" id="GAA1687673.1"/>
    </source>
</evidence>
<evidence type="ECO:0000256" key="2">
    <source>
        <dbReference type="ARBA" id="ARBA00023125"/>
    </source>
</evidence>
<evidence type="ECO:0000256" key="1">
    <source>
        <dbReference type="ARBA" id="ARBA00023015"/>
    </source>
</evidence>
<sequence>MLYRRPMTSGETSTGLRERKKAGTRRALIEAALTLFERQGFDGTTVQQIADEVQVARRTFNRYFTSKEDVVLAHEDQVMEDLLAAIDGRPRGESPVTALRAVFQALLADPHWRRHELPRMQRVQLLLADNPALMGENMRRFAVREELLAHHLAERSSAGHCFHARLLASTAFAALRIAFQEWAGSPDADPDSCARLVDEALQRLDLGLDLPPLME</sequence>
<evidence type="ECO:0000256" key="3">
    <source>
        <dbReference type="ARBA" id="ARBA00023163"/>
    </source>
</evidence>
<comment type="caution">
    <text evidence="7">The sequence shown here is derived from an EMBL/GenBank/DDBJ whole genome shotgun (WGS) entry which is preliminary data.</text>
</comment>
<keyword evidence="1" id="KW-0805">Transcription regulation</keyword>
<keyword evidence="8" id="KW-1185">Reference proteome</keyword>
<dbReference type="PANTHER" id="PTHR30055">
    <property type="entry name" value="HTH-TYPE TRANSCRIPTIONAL REGULATOR RUTR"/>
    <property type="match status" value="1"/>
</dbReference>
<dbReference type="Gene3D" id="1.10.357.10">
    <property type="entry name" value="Tetracycline Repressor, domain 2"/>
    <property type="match status" value="1"/>
</dbReference>
<dbReference type="InterPro" id="IPR050109">
    <property type="entry name" value="HTH-type_TetR-like_transc_reg"/>
</dbReference>
<dbReference type="PANTHER" id="PTHR30055:SF238">
    <property type="entry name" value="MYCOFACTOCIN BIOSYNTHESIS TRANSCRIPTIONAL REGULATOR MFTR-RELATED"/>
    <property type="match status" value="1"/>
</dbReference>
<keyword evidence="3" id="KW-0804">Transcription</keyword>
<dbReference type="Pfam" id="PF17754">
    <property type="entry name" value="TetR_C_14"/>
    <property type="match status" value="1"/>
</dbReference>
<dbReference type="SUPFAM" id="SSF46689">
    <property type="entry name" value="Homeodomain-like"/>
    <property type="match status" value="1"/>
</dbReference>
<reference evidence="8" key="1">
    <citation type="journal article" date="2019" name="Int. J. Syst. Evol. Microbiol.">
        <title>The Global Catalogue of Microorganisms (GCM) 10K type strain sequencing project: providing services to taxonomists for standard genome sequencing and annotation.</title>
        <authorList>
            <consortium name="The Broad Institute Genomics Platform"/>
            <consortium name="The Broad Institute Genome Sequencing Center for Infectious Disease"/>
            <person name="Wu L."/>
            <person name="Ma J."/>
        </authorList>
    </citation>
    <scope>NUCLEOTIDE SEQUENCE [LARGE SCALE GENOMIC DNA]</scope>
    <source>
        <strain evidence="8">JCM 13929</strain>
    </source>
</reference>
<dbReference type="PRINTS" id="PR00455">
    <property type="entry name" value="HTHTETR"/>
</dbReference>
<feature type="region of interest" description="Disordered" evidence="5">
    <location>
        <begin position="1"/>
        <end position="22"/>
    </location>
</feature>
<evidence type="ECO:0000259" key="6">
    <source>
        <dbReference type="PROSITE" id="PS50977"/>
    </source>
</evidence>
<dbReference type="InterPro" id="IPR009057">
    <property type="entry name" value="Homeodomain-like_sf"/>
</dbReference>
<evidence type="ECO:0000256" key="4">
    <source>
        <dbReference type="PROSITE-ProRule" id="PRU00335"/>
    </source>
</evidence>
<dbReference type="PROSITE" id="PS50977">
    <property type="entry name" value="HTH_TETR_2"/>
    <property type="match status" value="1"/>
</dbReference>
<accession>A0ABP4TGL9</accession>
<gene>
    <name evidence="7" type="ORF">GCM10009733_100410</name>
</gene>
<dbReference type="Gene3D" id="1.10.10.60">
    <property type="entry name" value="Homeodomain-like"/>
    <property type="match status" value="1"/>
</dbReference>
<feature type="DNA-binding region" description="H-T-H motif" evidence="4">
    <location>
        <begin position="45"/>
        <end position="64"/>
    </location>
</feature>
<organism evidence="7 8">
    <name type="scientific">Nonomuraea maheshkhaliensis</name>
    <dbReference type="NCBI Taxonomy" id="419590"/>
    <lineage>
        <taxon>Bacteria</taxon>
        <taxon>Bacillati</taxon>
        <taxon>Actinomycetota</taxon>
        <taxon>Actinomycetes</taxon>
        <taxon>Streptosporangiales</taxon>
        <taxon>Streptosporangiaceae</taxon>
        <taxon>Nonomuraea</taxon>
    </lineage>
</organism>
<name>A0ABP4TGL9_9ACTN</name>
<dbReference type="EMBL" id="BAAAMU010000156">
    <property type="protein sequence ID" value="GAA1687673.1"/>
    <property type="molecule type" value="Genomic_DNA"/>
</dbReference>
<dbReference type="InterPro" id="IPR001647">
    <property type="entry name" value="HTH_TetR"/>
</dbReference>
<evidence type="ECO:0000256" key="5">
    <source>
        <dbReference type="SAM" id="MobiDB-lite"/>
    </source>
</evidence>
<feature type="domain" description="HTH tetR-type" evidence="6">
    <location>
        <begin position="22"/>
        <end position="82"/>
    </location>
</feature>
<protein>
    <submittedName>
        <fullName evidence="7">TetR family transcriptional regulator</fullName>
    </submittedName>
</protein>
<dbReference type="Pfam" id="PF00440">
    <property type="entry name" value="TetR_N"/>
    <property type="match status" value="1"/>
</dbReference>
<dbReference type="InterPro" id="IPR023772">
    <property type="entry name" value="DNA-bd_HTH_TetR-type_CS"/>
</dbReference>
<dbReference type="Proteomes" id="UP001500064">
    <property type="component" value="Unassembled WGS sequence"/>
</dbReference>
<keyword evidence="2 4" id="KW-0238">DNA-binding</keyword>
<dbReference type="PROSITE" id="PS01081">
    <property type="entry name" value="HTH_TETR_1"/>
    <property type="match status" value="1"/>
</dbReference>
<evidence type="ECO:0000313" key="8">
    <source>
        <dbReference type="Proteomes" id="UP001500064"/>
    </source>
</evidence>
<proteinExistence type="predicted"/>